<keyword evidence="1" id="KW-0732">Signal</keyword>
<accession>A0A166I9E1</accession>
<dbReference type="EMBL" id="KV417562">
    <property type="protein sequence ID" value="KZP19584.1"/>
    <property type="molecule type" value="Genomic_DNA"/>
</dbReference>
<proteinExistence type="predicted"/>
<name>A0A166I9E1_9AGAM</name>
<dbReference type="AlphaFoldDB" id="A0A166I9E1"/>
<feature type="signal peptide" evidence="1">
    <location>
        <begin position="1"/>
        <end position="28"/>
    </location>
</feature>
<dbReference type="EMBL" id="KV417562">
    <property type="protein sequence ID" value="KZP19583.1"/>
    <property type="molecule type" value="Genomic_DNA"/>
</dbReference>
<evidence type="ECO:0000313" key="4">
    <source>
        <dbReference type="Proteomes" id="UP000076532"/>
    </source>
</evidence>
<gene>
    <name evidence="2" type="ORF">FIBSPDRAFT_1045375</name>
    <name evidence="3" type="ORF">FIBSPDRAFT_1045376</name>
</gene>
<evidence type="ECO:0000313" key="3">
    <source>
        <dbReference type="EMBL" id="KZP19584.1"/>
    </source>
</evidence>
<feature type="chain" id="PRO_5007997395" evidence="1">
    <location>
        <begin position="29"/>
        <end position="57"/>
    </location>
</feature>
<reference evidence="3 4" key="1">
    <citation type="journal article" date="2016" name="Mol. Biol. Evol.">
        <title>Comparative Genomics of Early-Diverging Mushroom-Forming Fungi Provides Insights into the Origins of Lignocellulose Decay Capabilities.</title>
        <authorList>
            <person name="Nagy L.G."/>
            <person name="Riley R."/>
            <person name="Tritt A."/>
            <person name="Adam C."/>
            <person name="Daum C."/>
            <person name="Floudas D."/>
            <person name="Sun H."/>
            <person name="Yadav J.S."/>
            <person name="Pangilinan J."/>
            <person name="Larsson K.H."/>
            <person name="Matsuura K."/>
            <person name="Barry K."/>
            <person name="Labutti K."/>
            <person name="Kuo R."/>
            <person name="Ohm R.A."/>
            <person name="Bhattacharya S.S."/>
            <person name="Shirouzu T."/>
            <person name="Yoshinaga Y."/>
            <person name="Martin F.M."/>
            <person name="Grigoriev I.V."/>
            <person name="Hibbett D.S."/>
        </authorList>
    </citation>
    <scope>NUCLEOTIDE SEQUENCE [LARGE SCALE GENOMIC DNA]</scope>
    <source>
        <strain evidence="3 4">CBS 109695</strain>
    </source>
</reference>
<dbReference type="Proteomes" id="UP000076532">
    <property type="component" value="Unassembled WGS sequence"/>
</dbReference>
<evidence type="ECO:0000256" key="1">
    <source>
        <dbReference type="SAM" id="SignalP"/>
    </source>
</evidence>
<organism evidence="3 4">
    <name type="scientific">Athelia psychrophila</name>
    <dbReference type="NCBI Taxonomy" id="1759441"/>
    <lineage>
        <taxon>Eukaryota</taxon>
        <taxon>Fungi</taxon>
        <taxon>Dikarya</taxon>
        <taxon>Basidiomycota</taxon>
        <taxon>Agaricomycotina</taxon>
        <taxon>Agaricomycetes</taxon>
        <taxon>Agaricomycetidae</taxon>
        <taxon>Atheliales</taxon>
        <taxon>Atheliaceae</taxon>
        <taxon>Athelia</taxon>
    </lineage>
</organism>
<keyword evidence="4" id="KW-1185">Reference proteome</keyword>
<protein>
    <submittedName>
        <fullName evidence="3">Uncharacterized protein</fullName>
    </submittedName>
</protein>
<evidence type="ECO:0000313" key="2">
    <source>
        <dbReference type="EMBL" id="KZP19583.1"/>
    </source>
</evidence>
<sequence>MQFFKSTLLVAVTLAATLVAASPAPAAATCPWQEYGQACTYNSDCACLNKCIASVCV</sequence>